<protein>
    <submittedName>
        <fullName evidence="1">Uncharacterized protein</fullName>
    </submittedName>
</protein>
<organism evidence="1 2">
    <name type="scientific">Mycolicibacterium duvalii</name>
    <dbReference type="NCBI Taxonomy" id="39688"/>
    <lineage>
        <taxon>Bacteria</taxon>
        <taxon>Bacillati</taxon>
        <taxon>Actinomycetota</taxon>
        <taxon>Actinomycetes</taxon>
        <taxon>Mycobacteriales</taxon>
        <taxon>Mycobacteriaceae</taxon>
        <taxon>Mycolicibacterium</taxon>
    </lineage>
</organism>
<dbReference type="KEGG" id="mdu:MDUV_06620"/>
<sequence length="108" mass="11568">MAECYRPQLAGPPLDEAMTQLDLAAASEATGARLLFTVCAPVDEVLYSLFWAPSLESVVQVCARAGFPADRVSVGVDARINANAEASLLAAFMPRRVREAPDCRTAKK</sequence>
<gene>
    <name evidence="1" type="ORF">MDUV_06620</name>
</gene>
<keyword evidence="2" id="KW-1185">Reference proteome</keyword>
<dbReference type="AlphaFoldDB" id="A0A7I7JXG0"/>
<evidence type="ECO:0000313" key="2">
    <source>
        <dbReference type="Proteomes" id="UP000467006"/>
    </source>
</evidence>
<accession>A0A7I7JXG0</accession>
<dbReference type="Proteomes" id="UP000467006">
    <property type="component" value="Chromosome"/>
</dbReference>
<dbReference type="EMBL" id="AP022563">
    <property type="protein sequence ID" value="BBX15802.1"/>
    <property type="molecule type" value="Genomic_DNA"/>
</dbReference>
<evidence type="ECO:0000313" key="1">
    <source>
        <dbReference type="EMBL" id="BBX15802.1"/>
    </source>
</evidence>
<reference evidence="1 2" key="1">
    <citation type="journal article" date="2019" name="Emerg. Microbes Infect.">
        <title>Comprehensive subspecies identification of 175 nontuberculous mycobacteria species based on 7547 genomic profiles.</title>
        <authorList>
            <person name="Matsumoto Y."/>
            <person name="Kinjo T."/>
            <person name="Motooka D."/>
            <person name="Nabeya D."/>
            <person name="Jung N."/>
            <person name="Uechi K."/>
            <person name="Horii T."/>
            <person name="Iida T."/>
            <person name="Fujita J."/>
            <person name="Nakamura S."/>
        </authorList>
    </citation>
    <scope>NUCLEOTIDE SEQUENCE [LARGE SCALE GENOMIC DNA]</scope>
    <source>
        <strain evidence="1 2">JCM 6396</strain>
    </source>
</reference>
<proteinExistence type="predicted"/>
<name>A0A7I7JXG0_9MYCO</name>